<evidence type="ECO:0000256" key="7">
    <source>
        <dbReference type="ARBA" id="ARBA00023242"/>
    </source>
</evidence>
<evidence type="ECO:0000256" key="4">
    <source>
        <dbReference type="ARBA" id="ARBA00022741"/>
    </source>
</evidence>
<dbReference type="PROSITE" id="PS51418">
    <property type="entry name" value="RAN"/>
    <property type="match status" value="1"/>
</dbReference>
<name>A0A0H5BR25_9EUKA</name>
<dbReference type="SMART" id="SM00175">
    <property type="entry name" value="RAB"/>
    <property type="match status" value="1"/>
</dbReference>
<dbReference type="InterPro" id="IPR002041">
    <property type="entry name" value="Ran_GTPase"/>
</dbReference>
<protein>
    <recommendedName>
        <fullName evidence="8">GTP-binding nuclear protein</fullName>
    </recommendedName>
</protein>
<evidence type="ECO:0000313" key="9">
    <source>
        <dbReference type="EMBL" id="BAS01959.1"/>
    </source>
</evidence>
<geneLocation type="nucleomorph" evidence="9"/>
<dbReference type="NCBIfam" id="TIGR00231">
    <property type="entry name" value="small_GTP"/>
    <property type="match status" value="1"/>
</dbReference>
<dbReference type="GO" id="GO:0003924">
    <property type="term" value="F:GTPase activity"/>
    <property type="evidence" value="ECO:0007669"/>
    <property type="project" value="InterPro"/>
</dbReference>
<dbReference type="GO" id="GO:0005634">
    <property type="term" value="C:nucleus"/>
    <property type="evidence" value="ECO:0007669"/>
    <property type="project" value="UniProtKB-SubCell"/>
</dbReference>
<dbReference type="SMART" id="SM00173">
    <property type="entry name" value="RAS"/>
    <property type="match status" value="1"/>
</dbReference>
<dbReference type="PROSITE" id="PS51419">
    <property type="entry name" value="RAB"/>
    <property type="match status" value="1"/>
</dbReference>
<dbReference type="SUPFAM" id="SSF52540">
    <property type="entry name" value="P-loop containing nucleoside triphosphate hydrolases"/>
    <property type="match status" value="1"/>
</dbReference>
<organism evidence="9">
    <name type="scientific">Amorphochlora amoebiformis</name>
    <dbReference type="NCBI Taxonomy" id="1561963"/>
    <lineage>
        <taxon>Eukaryota</taxon>
        <taxon>Sar</taxon>
        <taxon>Rhizaria</taxon>
        <taxon>Cercozoa</taxon>
        <taxon>Chlorarachniophyceae</taxon>
        <taxon>Amorphochlora</taxon>
    </lineage>
</organism>
<reference evidence="9" key="1">
    <citation type="journal article" date="2015" name="Genome Biol. Evol.">
        <title>Nucleomorph Genome Sequences of Two Chlorarachniophytes, Amorphochlora amoebiformis and Lotharella vacuolata.</title>
        <authorList>
            <person name="Suzuki S."/>
            <person name="Shirato S."/>
            <person name="Hirakawa Y."/>
            <person name="Ishida K."/>
        </authorList>
    </citation>
    <scope>NUCLEOTIDE SEQUENCE</scope>
    <source>
        <strain evidence="9">CCMP2058</strain>
    </source>
</reference>
<keyword evidence="4 8" id="KW-0547">Nucleotide-binding</keyword>
<dbReference type="SMART" id="SM00174">
    <property type="entry name" value="RHO"/>
    <property type="match status" value="1"/>
</dbReference>
<dbReference type="PANTHER" id="PTHR24071:SF0">
    <property type="entry name" value="GTP-BINDING NUCLEAR PROTEIN RAN"/>
    <property type="match status" value="1"/>
</dbReference>
<dbReference type="GO" id="GO:0005525">
    <property type="term" value="F:GTP binding"/>
    <property type="evidence" value="ECO:0007669"/>
    <property type="project" value="UniProtKB-KW"/>
</dbReference>
<keyword evidence="5 8" id="KW-0653">Protein transport</keyword>
<dbReference type="GO" id="GO:0005737">
    <property type="term" value="C:cytoplasm"/>
    <property type="evidence" value="ECO:0007669"/>
    <property type="project" value="TreeGrafter"/>
</dbReference>
<accession>A0A0H5BR25</accession>
<dbReference type="Pfam" id="PF00071">
    <property type="entry name" value="Ras"/>
    <property type="match status" value="1"/>
</dbReference>
<evidence type="ECO:0000256" key="6">
    <source>
        <dbReference type="ARBA" id="ARBA00023134"/>
    </source>
</evidence>
<keyword evidence="7 8" id="KW-0539">Nucleus</keyword>
<evidence type="ECO:0000256" key="3">
    <source>
        <dbReference type="ARBA" id="ARBA00022448"/>
    </source>
</evidence>
<comment type="subcellular location">
    <subcellularLocation>
        <location evidence="1 8">Nucleus</location>
    </subcellularLocation>
</comment>
<gene>
    <name evidence="9" type="primary">gsp2</name>
</gene>
<dbReference type="GO" id="GO:0000054">
    <property type="term" value="P:ribosomal subunit export from nucleus"/>
    <property type="evidence" value="ECO:0007669"/>
    <property type="project" value="TreeGrafter"/>
</dbReference>
<dbReference type="InterPro" id="IPR005225">
    <property type="entry name" value="Small_GTP-bd"/>
</dbReference>
<dbReference type="EMBL" id="AB996604">
    <property type="protein sequence ID" value="BAS01959.1"/>
    <property type="molecule type" value="Genomic_DNA"/>
</dbReference>
<evidence type="ECO:0000256" key="5">
    <source>
        <dbReference type="ARBA" id="ARBA00022927"/>
    </source>
</evidence>
<keyword evidence="3 8" id="KW-0813">Transport</keyword>
<comment type="similarity">
    <text evidence="2 8">Belongs to the small GTPase superfamily. Ran family.</text>
</comment>
<keyword evidence="9" id="KW-0542">Nucleomorph</keyword>
<dbReference type="AlphaFoldDB" id="A0A0H5BR25"/>
<proteinExistence type="inferred from homology"/>
<keyword evidence="6 8" id="KW-0342">GTP-binding</keyword>
<evidence type="ECO:0000256" key="8">
    <source>
        <dbReference type="RuleBase" id="RU363057"/>
    </source>
</evidence>
<dbReference type="InterPro" id="IPR001806">
    <property type="entry name" value="Small_GTPase"/>
</dbReference>
<dbReference type="GO" id="GO:0006606">
    <property type="term" value="P:protein import into nucleus"/>
    <property type="evidence" value="ECO:0007669"/>
    <property type="project" value="TreeGrafter"/>
</dbReference>
<comment type="function">
    <text evidence="8">GTP-binding protein involved in nucleocytoplasmic transport. Required for the import of protein into the nucleus and also for RNA export. Involved in chromatin condensation and control of cell cycle.</text>
</comment>
<dbReference type="InterPro" id="IPR027417">
    <property type="entry name" value="P-loop_NTPase"/>
</dbReference>
<dbReference type="PANTHER" id="PTHR24071">
    <property type="entry name" value="RAN GTPASE"/>
    <property type="match status" value="1"/>
</dbReference>
<sequence>MTNIGKTTFVKRHLSGEFSIEYKRINCFIATIGCSIHDLDFTTNKGKVIFHTWDTAGQEKFGGLRDGYYIGAECCMVMFDLSFRNSYKTVPVWYRDVVRFVGHYRIIDNIPMVIVGTKHDIRDQSLEEERMIFFRRKFGVQYIEVSARKNYNYEKPFLYLFRKLLDDPTIYYTEEVALVPPDITIEQLDPEKVKKLLNEANKKELPDLDY</sequence>
<dbReference type="SMART" id="SM00176">
    <property type="entry name" value="RAN"/>
    <property type="match status" value="1"/>
</dbReference>
<dbReference type="Gene3D" id="3.40.50.300">
    <property type="entry name" value="P-loop containing nucleotide triphosphate hydrolases"/>
    <property type="match status" value="1"/>
</dbReference>
<evidence type="ECO:0000256" key="2">
    <source>
        <dbReference type="ARBA" id="ARBA00008028"/>
    </source>
</evidence>
<evidence type="ECO:0000256" key="1">
    <source>
        <dbReference type="ARBA" id="ARBA00004123"/>
    </source>
</evidence>
<dbReference type="PRINTS" id="PR00627">
    <property type="entry name" value="GTPRANTC4"/>
</dbReference>